<protein>
    <submittedName>
        <fullName evidence="2">Alpha/beta fold hydrolase</fullName>
    </submittedName>
</protein>
<dbReference type="GO" id="GO:0016787">
    <property type="term" value="F:hydrolase activity"/>
    <property type="evidence" value="ECO:0007669"/>
    <property type="project" value="UniProtKB-KW"/>
</dbReference>
<organism evidence="2 3">
    <name type="scientific">Pseudonocardia yunnanensis</name>
    <dbReference type="NCBI Taxonomy" id="58107"/>
    <lineage>
        <taxon>Bacteria</taxon>
        <taxon>Bacillati</taxon>
        <taxon>Actinomycetota</taxon>
        <taxon>Actinomycetes</taxon>
        <taxon>Pseudonocardiales</taxon>
        <taxon>Pseudonocardiaceae</taxon>
        <taxon>Pseudonocardia</taxon>
    </lineage>
</organism>
<dbReference type="EMBL" id="JBHUCO010000034">
    <property type="protein sequence ID" value="MFD1521394.1"/>
    <property type="molecule type" value="Genomic_DNA"/>
</dbReference>
<name>A0ABW4F4S6_9PSEU</name>
<accession>A0ABW4F4S6</accession>
<dbReference type="Pfam" id="PF00561">
    <property type="entry name" value="Abhydrolase_1"/>
    <property type="match status" value="1"/>
</dbReference>
<dbReference type="PANTHER" id="PTHR43798:SF33">
    <property type="entry name" value="HYDROLASE, PUTATIVE (AFU_ORTHOLOGUE AFUA_2G14860)-RELATED"/>
    <property type="match status" value="1"/>
</dbReference>
<keyword evidence="2" id="KW-0378">Hydrolase</keyword>
<dbReference type="Proteomes" id="UP001597114">
    <property type="component" value="Unassembled WGS sequence"/>
</dbReference>
<evidence type="ECO:0000259" key="1">
    <source>
        <dbReference type="Pfam" id="PF00561"/>
    </source>
</evidence>
<dbReference type="InterPro" id="IPR050266">
    <property type="entry name" value="AB_hydrolase_sf"/>
</dbReference>
<dbReference type="RefSeq" id="WP_344724520.1">
    <property type="nucleotide sequence ID" value="NZ_BAAAUS010000025.1"/>
</dbReference>
<feature type="domain" description="AB hydrolase-1" evidence="1">
    <location>
        <begin position="32"/>
        <end position="277"/>
    </location>
</feature>
<dbReference type="InterPro" id="IPR000073">
    <property type="entry name" value="AB_hydrolase_1"/>
</dbReference>
<sequence>MSSSRSAGLVSGWHDFEFEGIRQAYEVGGSGPVCVVHSGGPGINSDYIRMPLLEQYLTMVYVDPVGTGRSDLLPGGDYSVPTYVRFAKGVIDHLAADQPYFIGHSHGGFVGLELASQNPGLLAGLVAYSTAPVYSAELFEEATRQMDAFVARWPDQPDAEKAGRAWHSSSAVRTTQVADREARLDFLRAILPAYFANYWQTVERRGPITLDVTWDPERKDSDWDVRGTLDRIDVPTLVISGLYDFICPRRWSEEIRTGVPNAQMLELNQSGHFGYLEQQDEFVRTVVEFTR</sequence>
<comment type="caution">
    <text evidence="2">The sequence shown here is derived from an EMBL/GenBank/DDBJ whole genome shotgun (WGS) entry which is preliminary data.</text>
</comment>
<keyword evidence="3" id="KW-1185">Reference proteome</keyword>
<dbReference type="SUPFAM" id="SSF53474">
    <property type="entry name" value="alpha/beta-Hydrolases"/>
    <property type="match status" value="1"/>
</dbReference>
<reference evidence="3" key="1">
    <citation type="journal article" date="2019" name="Int. J. Syst. Evol. Microbiol.">
        <title>The Global Catalogue of Microorganisms (GCM) 10K type strain sequencing project: providing services to taxonomists for standard genome sequencing and annotation.</title>
        <authorList>
            <consortium name="The Broad Institute Genomics Platform"/>
            <consortium name="The Broad Institute Genome Sequencing Center for Infectious Disease"/>
            <person name="Wu L."/>
            <person name="Ma J."/>
        </authorList>
    </citation>
    <scope>NUCLEOTIDE SEQUENCE [LARGE SCALE GENOMIC DNA]</scope>
    <source>
        <strain evidence="3">CCM 7043</strain>
    </source>
</reference>
<dbReference type="InterPro" id="IPR029058">
    <property type="entry name" value="AB_hydrolase_fold"/>
</dbReference>
<evidence type="ECO:0000313" key="3">
    <source>
        <dbReference type="Proteomes" id="UP001597114"/>
    </source>
</evidence>
<proteinExistence type="predicted"/>
<dbReference type="Gene3D" id="3.40.50.1820">
    <property type="entry name" value="alpha/beta hydrolase"/>
    <property type="match status" value="1"/>
</dbReference>
<gene>
    <name evidence="2" type="ORF">ACFSJD_28110</name>
</gene>
<evidence type="ECO:0000313" key="2">
    <source>
        <dbReference type="EMBL" id="MFD1521394.1"/>
    </source>
</evidence>
<dbReference type="PANTHER" id="PTHR43798">
    <property type="entry name" value="MONOACYLGLYCEROL LIPASE"/>
    <property type="match status" value="1"/>
</dbReference>